<dbReference type="AlphaFoldDB" id="A0A916YT23"/>
<keyword evidence="2" id="KW-1185">Reference proteome</keyword>
<dbReference type="InterPro" id="IPR007838">
    <property type="entry name" value="Cell_div_ZapA-like"/>
</dbReference>
<accession>A0A916YT23</accession>
<gene>
    <name evidence="1" type="ORF">GCM10011514_23360</name>
</gene>
<sequence>MAESDKIEIGLKVLSRVVTLKVQPEMEPYFRKAAHLVNRRLDTFTKNYSGGEMDSWDFLITIAIEGMVESQKNQDKYKLLQQSLKTRLEDIEQRLSLG</sequence>
<dbReference type="Pfam" id="PF05164">
    <property type="entry name" value="ZapA"/>
    <property type="match status" value="1"/>
</dbReference>
<evidence type="ECO:0000313" key="2">
    <source>
        <dbReference type="Proteomes" id="UP000609064"/>
    </source>
</evidence>
<organism evidence="1 2">
    <name type="scientific">Emticicia aquatilis</name>
    <dbReference type="NCBI Taxonomy" id="1537369"/>
    <lineage>
        <taxon>Bacteria</taxon>
        <taxon>Pseudomonadati</taxon>
        <taxon>Bacteroidota</taxon>
        <taxon>Cytophagia</taxon>
        <taxon>Cytophagales</taxon>
        <taxon>Leadbetterellaceae</taxon>
        <taxon>Emticicia</taxon>
    </lineage>
</organism>
<reference evidence="1" key="2">
    <citation type="submission" date="2020-09" db="EMBL/GenBank/DDBJ databases">
        <authorList>
            <person name="Sun Q."/>
            <person name="Zhou Y."/>
        </authorList>
    </citation>
    <scope>NUCLEOTIDE SEQUENCE</scope>
    <source>
        <strain evidence="1">CGMCC 1.15958</strain>
    </source>
</reference>
<protein>
    <recommendedName>
        <fullName evidence="3">Cell division protein ZapA</fullName>
    </recommendedName>
</protein>
<evidence type="ECO:0008006" key="3">
    <source>
        <dbReference type="Google" id="ProtNLM"/>
    </source>
</evidence>
<proteinExistence type="predicted"/>
<name>A0A916YT23_9BACT</name>
<evidence type="ECO:0000313" key="1">
    <source>
        <dbReference type="EMBL" id="GGD58667.1"/>
    </source>
</evidence>
<dbReference type="SUPFAM" id="SSF102829">
    <property type="entry name" value="Cell division protein ZapA-like"/>
    <property type="match status" value="1"/>
</dbReference>
<dbReference type="InterPro" id="IPR036192">
    <property type="entry name" value="Cell_div_ZapA-like_sf"/>
</dbReference>
<dbReference type="EMBL" id="BMKK01000004">
    <property type="protein sequence ID" value="GGD58667.1"/>
    <property type="molecule type" value="Genomic_DNA"/>
</dbReference>
<comment type="caution">
    <text evidence="1">The sequence shown here is derived from an EMBL/GenBank/DDBJ whole genome shotgun (WGS) entry which is preliminary data.</text>
</comment>
<dbReference type="RefSeq" id="WP_188766265.1">
    <property type="nucleotide sequence ID" value="NZ_BMKK01000004.1"/>
</dbReference>
<reference evidence="1" key="1">
    <citation type="journal article" date="2014" name="Int. J. Syst. Evol. Microbiol.">
        <title>Complete genome sequence of Corynebacterium casei LMG S-19264T (=DSM 44701T), isolated from a smear-ripened cheese.</title>
        <authorList>
            <consortium name="US DOE Joint Genome Institute (JGI-PGF)"/>
            <person name="Walter F."/>
            <person name="Albersmeier A."/>
            <person name="Kalinowski J."/>
            <person name="Ruckert C."/>
        </authorList>
    </citation>
    <scope>NUCLEOTIDE SEQUENCE</scope>
    <source>
        <strain evidence="1">CGMCC 1.15958</strain>
    </source>
</reference>
<dbReference type="Proteomes" id="UP000609064">
    <property type="component" value="Unassembled WGS sequence"/>
</dbReference>